<evidence type="ECO:0000256" key="1">
    <source>
        <dbReference type="ARBA" id="ARBA00006547"/>
    </source>
</evidence>
<dbReference type="OMA" id="VVECKTE"/>
<dbReference type="OrthoDB" id="10260017at2759"/>
<dbReference type="PANTHER" id="PTHR11786:SF0">
    <property type="entry name" value="ARYLAMINE N-ACETYLTRANSFERASE 4-RELATED"/>
    <property type="match status" value="1"/>
</dbReference>
<dbReference type="RefSeq" id="XP_007837790.1">
    <property type="nucleotide sequence ID" value="XM_007839599.1"/>
</dbReference>
<gene>
    <name evidence="2" type="ORF">PFICI_11018</name>
</gene>
<dbReference type="KEGG" id="pfy:PFICI_11018"/>
<name>W3WTK9_PESFW</name>
<sequence>MSMLKPSQVGQFLAYIGVPRQFHNAPPSLSLLKTIHTYMISTCPYENLSIHYNQSHSISLDPQFLFNKIVTNNRGRGGYCMELAILYNHVLRGLGFQAYTVGARTRRRFQGVPQGDYPGWVHIVNIVTFPDQDVAPTEPKQYAVDVAFGGDGPTAPLPLISGTIHQNLGTQQVRLLRDWIPTQVHRTEESKLWIYQYRNSADAEWNSYYAFTETEFMAADWEVVNHWASCSPNSHQTWTALVVKFLRRPAHDGADQDAQEEIYGKRTLFNGVIKENLGGRSRLVVECKTEAERIEALEKYFGLRLTEEEVLGITGWATDLNSKGEL</sequence>
<reference evidence="3" key="1">
    <citation type="journal article" date="2015" name="BMC Genomics">
        <title>Genomic and transcriptomic analysis of the endophytic fungus Pestalotiopsis fici reveals its lifestyle and high potential for synthesis of natural products.</title>
        <authorList>
            <person name="Wang X."/>
            <person name="Zhang X."/>
            <person name="Liu L."/>
            <person name="Xiang M."/>
            <person name="Wang W."/>
            <person name="Sun X."/>
            <person name="Che Y."/>
            <person name="Guo L."/>
            <person name="Liu G."/>
            <person name="Guo L."/>
            <person name="Wang C."/>
            <person name="Yin W.B."/>
            <person name="Stadler M."/>
            <person name="Zhang X."/>
            <person name="Liu X."/>
        </authorList>
    </citation>
    <scope>NUCLEOTIDE SEQUENCE [LARGE SCALE GENOMIC DNA]</scope>
    <source>
        <strain evidence="3">W106-1 / CGMCC3.15140</strain>
    </source>
</reference>
<dbReference type="InterPro" id="IPR053710">
    <property type="entry name" value="Arylamine_NAT_domain_sf"/>
</dbReference>
<accession>W3WTK9</accession>
<dbReference type="GO" id="GO:0016407">
    <property type="term" value="F:acetyltransferase activity"/>
    <property type="evidence" value="ECO:0007669"/>
    <property type="project" value="InterPro"/>
</dbReference>
<dbReference type="PANTHER" id="PTHR11786">
    <property type="entry name" value="N-HYDROXYARYLAMINE O-ACETYLTRANSFERASE"/>
    <property type="match status" value="1"/>
</dbReference>
<dbReference type="EMBL" id="KI912116">
    <property type="protein sequence ID" value="ETS77144.1"/>
    <property type="molecule type" value="Genomic_DNA"/>
</dbReference>
<dbReference type="InterPro" id="IPR038765">
    <property type="entry name" value="Papain-like_cys_pep_sf"/>
</dbReference>
<dbReference type="AlphaFoldDB" id="W3WTK9"/>
<evidence type="ECO:0000313" key="3">
    <source>
        <dbReference type="Proteomes" id="UP000030651"/>
    </source>
</evidence>
<dbReference type="InterPro" id="IPR001447">
    <property type="entry name" value="Arylamine_N-AcTrfase"/>
</dbReference>
<dbReference type="Proteomes" id="UP000030651">
    <property type="component" value="Unassembled WGS sequence"/>
</dbReference>
<dbReference type="Gene3D" id="3.30.2140.20">
    <property type="match status" value="1"/>
</dbReference>
<dbReference type="SUPFAM" id="SSF54001">
    <property type="entry name" value="Cysteine proteinases"/>
    <property type="match status" value="1"/>
</dbReference>
<comment type="similarity">
    <text evidence="1">Belongs to the arylamine N-acetyltransferase family.</text>
</comment>
<evidence type="ECO:0000313" key="2">
    <source>
        <dbReference type="EMBL" id="ETS77144.1"/>
    </source>
</evidence>
<organism evidence="2 3">
    <name type="scientific">Pestalotiopsis fici (strain W106-1 / CGMCC3.15140)</name>
    <dbReference type="NCBI Taxonomy" id="1229662"/>
    <lineage>
        <taxon>Eukaryota</taxon>
        <taxon>Fungi</taxon>
        <taxon>Dikarya</taxon>
        <taxon>Ascomycota</taxon>
        <taxon>Pezizomycotina</taxon>
        <taxon>Sordariomycetes</taxon>
        <taxon>Xylariomycetidae</taxon>
        <taxon>Amphisphaeriales</taxon>
        <taxon>Sporocadaceae</taxon>
        <taxon>Pestalotiopsis</taxon>
    </lineage>
</organism>
<proteinExistence type="inferred from homology"/>
<keyword evidence="3" id="KW-1185">Reference proteome</keyword>
<dbReference type="GeneID" id="19276031"/>
<dbReference type="HOGENOM" id="CLU_049918_2_0_1"/>
<dbReference type="eggNOG" id="ENOG502S3W4">
    <property type="taxonomic scope" value="Eukaryota"/>
</dbReference>
<dbReference type="InParanoid" id="W3WTK9"/>
<protein>
    <submittedName>
        <fullName evidence="2">Uncharacterized protein</fullName>
    </submittedName>
</protein>
<dbReference type="Pfam" id="PF00797">
    <property type="entry name" value="Acetyltransf_2"/>
    <property type="match status" value="1"/>
</dbReference>